<dbReference type="Proteomes" id="UP000000528">
    <property type="component" value="Chromosome"/>
</dbReference>
<dbReference type="HOGENOM" id="CLU_699846_0_0_14"/>
<dbReference type="KEGG" id="mpu:MYPU_0570"/>
<dbReference type="RefSeq" id="WP_010924861.1">
    <property type="nucleotide sequence ID" value="NC_002771.1"/>
</dbReference>
<keyword evidence="3" id="KW-1185">Reference proteome</keyword>
<dbReference type="STRING" id="272635.gene:17576637"/>
<dbReference type="AlphaFoldDB" id="Q98RF2"/>
<dbReference type="PIR" id="A90519">
    <property type="entry name" value="A90519"/>
</dbReference>
<feature type="chain" id="PRO_5004322493" evidence="1">
    <location>
        <begin position="22"/>
        <end position="394"/>
    </location>
</feature>
<dbReference type="PROSITE" id="PS51257">
    <property type="entry name" value="PROKAR_LIPOPROTEIN"/>
    <property type="match status" value="1"/>
</dbReference>
<sequence length="394" mass="45052">MHKKFLLTFGLPFLIGVPALATIACKINDNGKNQIQRQVLSFISKDKQTDHEKYLSAKAVFDFSTENVTTRAGLPVRKSVMILGIYKNLGIKANNSLSSQSKFVEHVNNLLDSKDQLKIKSEDIDKVYISTNVDTNKNIDNDFVKSTYKNPIVTENLKFVIIKKDKNVIEISGELKIKLDDYRKVDSSTLQATTKNPVIDLTKLTVSNDSIVNNKIEASKVINYLNQYFKVAQHGHQSPNWPLKGNIDENEKFIFKNVSGENQKIELTDTEKNDPKIIGIKYTLPESKIHQLIKLYETNAKLNDASKTHGDFPKARVGRAVEELKFELTDKTKEKESLTLNDQGEVEIEADLTISFISHWGWIKKPEDRTKYLDRIREWKLTNIKFKVKFNKTS</sequence>
<protein>
    <submittedName>
        <fullName evidence="2">LIPOPROTEIN</fullName>
    </submittedName>
</protein>
<accession>Q98RF2</accession>
<dbReference type="EMBL" id="AL445563">
    <property type="protein sequence ID" value="CAC13230.1"/>
    <property type="molecule type" value="Genomic_DNA"/>
</dbReference>
<keyword evidence="1" id="KW-0732">Signal</keyword>
<gene>
    <name evidence="2" type="ordered locus">MYPU_0570</name>
</gene>
<keyword evidence="2" id="KW-0449">Lipoprotein</keyword>
<name>Q98RF2_MYCPU</name>
<proteinExistence type="predicted"/>
<evidence type="ECO:0000313" key="3">
    <source>
        <dbReference type="Proteomes" id="UP000000528"/>
    </source>
</evidence>
<evidence type="ECO:0000313" key="2">
    <source>
        <dbReference type="EMBL" id="CAC13230.1"/>
    </source>
</evidence>
<reference evidence="2 3" key="1">
    <citation type="journal article" date="2001" name="Nucleic Acids Res.">
        <title>The complete genome sequence of the murine respiratory pathogen Mycoplasma pulmonis.</title>
        <authorList>
            <person name="Chambaud I."/>
            <person name="Heilig R."/>
            <person name="Ferris S."/>
            <person name="Barbe V."/>
            <person name="Samson D."/>
            <person name="Galisson F."/>
            <person name="Moszer I."/>
            <person name="Dybvig K."/>
            <person name="Wroblewski H."/>
            <person name="Viari A."/>
            <person name="Rocha E.P.C."/>
            <person name="Blanchard A."/>
        </authorList>
    </citation>
    <scope>NUCLEOTIDE SEQUENCE [LARGE SCALE GENOMIC DNA]</scope>
    <source>
        <strain evidence="2 3">UAB CTIP</strain>
    </source>
</reference>
<organism evidence="3">
    <name type="scientific">Mycoplasmopsis pulmonis (strain UAB CTIP)</name>
    <name type="common">Mycoplasma pulmonis</name>
    <dbReference type="NCBI Taxonomy" id="272635"/>
    <lineage>
        <taxon>Bacteria</taxon>
        <taxon>Bacillati</taxon>
        <taxon>Mycoplasmatota</taxon>
        <taxon>Mycoplasmoidales</taxon>
        <taxon>Metamycoplasmataceae</taxon>
        <taxon>Mycoplasmopsis</taxon>
    </lineage>
</organism>
<evidence type="ECO:0000256" key="1">
    <source>
        <dbReference type="SAM" id="SignalP"/>
    </source>
</evidence>
<dbReference type="BioCyc" id="MPUL272635:G1GT6-58-MONOMER"/>
<feature type="signal peptide" evidence="1">
    <location>
        <begin position="1"/>
        <end position="21"/>
    </location>
</feature>